<name>A0A1M5TMU1_9BRAD</name>
<dbReference type="Gene3D" id="2.40.128.520">
    <property type="match status" value="1"/>
</dbReference>
<keyword evidence="1" id="KW-0732">Signal</keyword>
<reference evidence="3 4" key="1">
    <citation type="submission" date="2016-11" db="EMBL/GenBank/DDBJ databases">
        <authorList>
            <person name="Jaros S."/>
            <person name="Januszkiewicz K."/>
            <person name="Wedrychowicz H."/>
        </authorList>
    </citation>
    <scope>NUCLEOTIDE SEQUENCE [LARGE SCALE GENOMIC DNA]</scope>
    <source>
        <strain evidence="3 4">GAS242</strain>
    </source>
</reference>
<feature type="domain" description="DUF2147" evidence="2">
    <location>
        <begin position="27"/>
        <end position="123"/>
    </location>
</feature>
<dbReference type="AlphaFoldDB" id="A0A1M5TMU1"/>
<gene>
    <name evidence="3" type="ORF">SAMN05444169_7880</name>
</gene>
<dbReference type="PANTHER" id="PTHR36919">
    <property type="entry name" value="BLR1215 PROTEIN"/>
    <property type="match status" value="1"/>
</dbReference>
<dbReference type="Proteomes" id="UP000190675">
    <property type="component" value="Chromosome I"/>
</dbReference>
<dbReference type="Pfam" id="PF09917">
    <property type="entry name" value="DUF2147"/>
    <property type="match status" value="1"/>
</dbReference>
<evidence type="ECO:0000313" key="3">
    <source>
        <dbReference type="EMBL" id="SHH52125.1"/>
    </source>
</evidence>
<evidence type="ECO:0000259" key="2">
    <source>
        <dbReference type="Pfam" id="PF09917"/>
    </source>
</evidence>
<evidence type="ECO:0000313" key="4">
    <source>
        <dbReference type="Proteomes" id="UP000190675"/>
    </source>
</evidence>
<dbReference type="RefSeq" id="WP_244567718.1">
    <property type="nucleotide sequence ID" value="NZ_LT670818.1"/>
</dbReference>
<accession>A0A1M5TMU1</accession>
<evidence type="ECO:0000256" key="1">
    <source>
        <dbReference type="SAM" id="SignalP"/>
    </source>
</evidence>
<feature type="chain" id="PRO_5013177941" description="DUF2147 domain-containing protein" evidence="1">
    <location>
        <begin position="23"/>
        <end position="125"/>
    </location>
</feature>
<dbReference type="PANTHER" id="PTHR36919:SF2">
    <property type="entry name" value="BLL6627 PROTEIN"/>
    <property type="match status" value="1"/>
</dbReference>
<dbReference type="InterPro" id="IPR019223">
    <property type="entry name" value="DUF2147"/>
</dbReference>
<organism evidence="3 4">
    <name type="scientific">Bradyrhizobium erythrophlei</name>
    <dbReference type="NCBI Taxonomy" id="1437360"/>
    <lineage>
        <taxon>Bacteria</taxon>
        <taxon>Pseudomonadati</taxon>
        <taxon>Pseudomonadota</taxon>
        <taxon>Alphaproteobacteria</taxon>
        <taxon>Hyphomicrobiales</taxon>
        <taxon>Nitrobacteraceae</taxon>
        <taxon>Bradyrhizobium</taxon>
    </lineage>
</organism>
<sequence>MNVVRLRLALTAFLMTTSPSLADDVLGTWSRDNGAVHVKFDTCGDAICGNIAWLKPGANTKAKVGQRLFYDMRPDGTNSWTGRAVNPDNGSIYSGKMAIEGSTLSTSGCIIGGLICKSANWRRVP</sequence>
<feature type="signal peptide" evidence="1">
    <location>
        <begin position="1"/>
        <end position="22"/>
    </location>
</feature>
<proteinExistence type="predicted"/>
<dbReference type="EMBL" id="LT670818">
    <property type="protein sequence ID" value="SHH52125.1"/>
    <property type="molecule type" value="Genomic_DNA"/>
</dbReference>
<protein>
    <recommendedName>
        <fullName evidence="2">DUF2147 domain-containing protein</fullName>
    </recommendedName>
</protein>